<dbReference type="OrthoDB" id="713199at2"/>
<evidence type="ECO:0000313" key="3">
    <source>
        <dbReference type="EMBL" id="OXA92738.1"/>
    </source>
</evidence>
<organism evidence="3 4">
    <name type="scientific">Flavobacterium hercynium</name>
    <dbReference type="NCBI Taxonomy" id="387094"/>
    <lineage>
        <taxon>Bacteria</taxon>
        <taxon>Pseudomonadati</taxon>
        <taxon>Bacteroidota</taxon>
        <taxon>Flavobacteriia</taxon>
        <taxon>Flavobacteriales</taxon>
        <taxon>Flavobacteriaceae</taxon>
        <taxon>Flavobacterium</taxon>
    </lineage>
</organism>
<feature type="transmembrane region" description="Helical" evidence="1">
    <location>
        <begin position="221"/>
        <end position="239"/>
    </location>
</feature>
<comment type="caution">
    <text evidence="3">The sequence shown here is derived from an EMBL/GenBank/DDBJ whole genome shotgun (WGS) entry which is preliminary data.</text>
</comment>
<keyword evidence="1" id="KW-1133">Transmembrane helix</keyword>
<evidence type="ECO:0000313" key="4">
    <source>
        <dbReference type="Proteomes" id="UP000198345"/>
    </source>
</evidence>
<feature type="domain" description="DUF4178" evidence="2">
    <location>
        <begin position="56"/>
        <end position="188"/>
    </location>
</feature>
<keyword evidence="1" id="KW-0812">Transmembrane</keyword>
<evidence type="ECO:0000259" key="2">
    <source>
        <dbReference type="Pfam" id="PF13785"/>
    </source>
</evidence>
<keyword evidence="4" id="KW-1185">Reference proteome</keyword>
<accession>A0A226HFW1</accession>
<gene>
    <name evidence="3" type="ORF">B0A66_08115</name>
</gene>
<dbReference type="RefSeq" id="WP_089049356.1">
    <property type="nucleotide sequence ID" value="NZ_FXTV01000001.1"/>
</dbReference>
<dbReference type="AlphaFoldDB" id="A0A226HFW1"/>
<feature type="transmembrane region" description="Helical" evidence="1">
    <location>
        <begin position="373"/>
        <end position="390"/>
    </location>
</feature>
<dbReference type="Proteomes" id="UP000198345">
    <property type="component" value="Unassembled WGS sequence"/>
</dbReference>
<protein>
    <recommendedName>
        <fullName evidence="2">DUF4178 domain-containing protein</fullName>
    </recommendedName>
</protein>
<dbReference type="Pfam" id="PF13785">
    <property type="entry name" value="DUF4178"/>
    <property type="match status" value="1"/>
</dbReference>
<sequence length="407" mass="47432">MKVPCYNCNTVTELEVNFDVVNFVCPKCSSIYIADKNEELRLRSKFKPTPPDFALKVGDKGILQGEECTVTGMVVKKIHPSYYWKEYVLETANKKYIYLSESKGHWMILKEIADQYKVSDYPRTIDYEGDYFDLYEYADSIVHTASGFFDYSLEKARFNTVEYIAPPRIISIEKSNNVQTTFLGEYLPQKEFKKAFPTAALPYKWGVSIIQVFYFNLKHTGIILCIFALLIFFTDWYIYKDQVKQTVFQKTITFDKFNNKEITSEPFVLKGGSAPMTIYFSTDVSNSWANVDVTLIDESNSNEIHASKDIEFYEGFEDGERWTEGNTSEKFNICGVKQGKYHLLITPMKAPEDVVNNEMKIKVVWNEPSSRNIWLVIIFMIVVYIAIRLLNYNFEKKRWADSSYSRY</sequence>
<reference evidence="3 4" key="1">
    <citation type="submission" date="2016-11" db="EMBL/GenBank/DDBJ databases">
        <title>Whole genomes of Flavobacteriaceae.</title>
        <authorList>
            <person name="Stine C."/>
            <person name="Li C."/>
            <person name="Tadesse D."/>
        </authorList>
    </citation>
    <scope>NUCLEOTIDE SEQUENCE [LARGE SCALE GENOMIC DNA]</scope>
    <source>
        <strain evidence="3 4">DSM 18292</strain>
    </source>
</reference>
<keyword evidence="1" id="KW-0472">Membrane</keyword>
<dbReference type="EMBL" id="MUGW01000017">
    <property type="protein sequence ID" value="OXA92738.1"/>
    <property type="molecule type" value="Genomic_DNA"/>
</dbReference>
<proteinExistence type="predicted"/>
<evidence type="ECO:0000256" key="1">
    <source>
        <dbReference type="SAM" id="Phobius"/>
    </source>
</evidence>
<dbReference type="InterPro" id="IPR025235">
    <property type="entry name" value="DUF4178"/>
</dbReference>
<name>A0A226HFW1_9FLAO</name>